<evidence type="ECO:0000313" key="2">
    <source>
        <dbReference type="Proteomes" id="UP000033874"/>
    </source>
</evidence>
<dbReference type="EMBL" id="LBIC01000003">
    <property type="protein sequence ID" value="KKW92693.1"/>
    <property type="molecule type" value="Genomic_DNA"/>
</dbReference>
<sequence length="114" mass="12550">MEYCCESEKRIAPFGLRLPPDLKQRVIEAASQSKTSVNALITSVLEREFPQPTINAHELAAFLSGLVTQTYESDGGAEYFAEVNRALASAKTPWCVKCVDDVVSFYPYADSAPE</sequence>
<dbReference type="AlphaFoldDB" id="A0A0M3AS34"/>
<evidence type="ECO:0000313" key="1">
    <source>
        <dbReference type="EMBL" id="KKW92693.1"/>
    </source>
</evidence>
<dbReference type="STRING" id="56193.YP76_07105"/>
<protein>
    <recommendedName>
        <fullName evidence="3">Arc-like DNA binding domain-containing protein</fullName>
    </recommendedName>
</protein>
<evidence type="ECO:0008006" key="3">
    <source>
        <dbReference type="Google" id="ProtNLM"/>
    </source>
</evidence>
<comment type="caution">
    <text evidence="1">The sequence shown here is derived from an EMBL/GenBank/DDBJ whole genome shotgun (WGS) entry which is preliminary data.</text>
</comment>
<gene>
    <name evidence="1" type="ORF">YP76_07105</name>
</gene>
<proteinExistence type="predicted"/>
<dbReference type="InterPro" id="IPR010985">
    <property type="entry name" value="Ribbon_hlx_hlx"/>
</dbReference>
<name>A0A0M3AS34_9SPHN</name>
<reference evidence="1 2" key="1">
    <citation type="submission" date="2015-04" db="EMBL/GenBank/DDBJ databases">
        <title>Genome sequence of aromatic hydrocarbons-degrading Sphingobium chungbukense DJ77.</title>
        <authorList>
            <person name="Kim Y.-C."/>
            <person name="Chae J.-C."/>
        </authorList>
    </citation>
    <scope>NUCLEOTIDE SEQUENCE [LARGE SCALE GENOMIC DNA]</scope>
    <source>
        <strain evidence="1 2">DJ77</strain>
    </source>
</reference>
<organism evidence="1 2">
    <name type="scientific">Sphingobium chungbukense</name>
    <dbReference type="NCBI Taxonomy" id="56193"/>
    <lineage>
        <taxon>Bacteria</taxon>
        <taxon>Pseudomonadati</taxon>
        <taxon>Pseudomonadota</taxon>
        <taxon>Alphaproteobacteria</taxon>
        <taxon>Sphingomonadales</taxon>
        <taxon>Sphingomonadaceae</taxon>
        <taxon>Sphingobium</taxon>
    </lineage>
</organism>
<keyword evidence="2" id="KW-1185">Reference proteome</keyword>
<dbReference type="GO" id="GO:0006355">
    <property type="term" value="P:regulation of DNA-templated transcription"/>
    <property type="evidence" value="ECO:0007669"/>
    <property type="project" value="InterPro"/>
</dbReference>
<dbReference type="PATRIC" id="fig|56193.3.peg.1472"/>
<dbReference type="SUPFAM" id="SSF47598">
    <property type="entry name" value="Ribbon-helix-helix"/>
    <property type="match status" value="1"/>
</dbReference>
<dbReference type="Proteomes" id="UP000033874">
    <property type="component" value="Unassembled WGS sequence"/>
</dbReference>
<dbReference type="Gene3D" id="1.10.1220.10">
    <property type="entry name" value="Met repressor-like"/>
    <property type="match status" value="1"/>
</dbReference>
<accession>A0A0M3AS34</accession>
<dbReference type="InterPro" id="IPR013321">
    <property type="entry name" value="Arc_rbn_hlx_hlx"/>
</dbReference>
<dbReference type="RefSeq" id="WP_046762909.1">
    <property type="nucleotide sequence ID" value="NZ_LBIC01000003.1"/>
</dbReference>